<feature type="compositionally biased region" description="Basic and acidic residues" evidence="18">
    <location>
        <begin position="466"/>
        <end position="491"/>
    </location>
</feature>
<feature type="domain" description="PHD-type" evidence="20">
    <location>
        <begin position="150"/>
        <end position="206"/>
    </location>
</feature>
<dbReference type="GO" id="GO:0005634">
    <property type="term" value="C:nucleus"/>
    <property type="evidence" value="ECO:0007669"/>
    <property type="project" value="UniProtKB-SubCell"/>
</dbReference>
<keyword evidence="7 15" id="KW-0238">DNA-binding</keyword>
<dbReference type="AlphaFoldDB" id="A0A8S3UCG4"/>
<evidence type="ECO:0000256" key="3">
    <source>
        <dbReference type="ARBA" id="ARBA00022723"/>
    </source>
</evidence>
<keyword evidence="19" id="KW-0732">Signal</keyword>
<feature type="region of interest" description="Disordered" evidence="18">
    <location>
        <begin position="636"/>
        <end position="671"/>
    </location>
</feature>
<evidence type="ECO:0000259" key="20">
    <source>
        <dbReference type="PROSITE" id="PS50016"/>
    </source>
</evidence>
<dbReference type="GO" id="GO:0008270">
    <property type="term" value="F:zinc ion binding"/>
    <property type="evidence" value="ECO:0007669"/>
    <property type="project" value="UniProtKB-KW"/>
</dbReference>
<dbReference type="SUPFAM" id="SSF46689">
    <property type="entry name" value="Homeodomain-like"/>
    <property type="match status" value="1"/>
</dbReference>
<keyword evidence="2" id="KW-0217">Developmental protein</keyword>
<evidence type="ECO:0000256" key="14">
    <source>
        <dbReference type="ARBA" id="ARBA00078248"/>
    </source>
</evidence>
<dbReference type="InterPro" id="IPR003654">
    <property type="entry name" value="OAR_dom"/>
</dbReference>
<keyword evidence="4 16" id="KW-0863">Zinc-finger</keyword>
<evidence type="ECO:0000256" key="15">
    <source>
        <dbReference type="PROSITE-ProRule" id="PRU00108"/>
    </source>
</evidence>
<feature type="compositionally biased region" description="Acidic residues" evidence="18">
    <location>
        <begin position="432"/>
        <end position="443"/>
    </location>
</feature>
<evidence type="ECO:0000259" key="21">
    <source>
        <dbReference type="PROSITE" id="PS50071"/>
    </source>
</evidence>
<dbReference type="PROSITE" id="PS00027">
    <property type="entry name" value="HOMEOBOX_1"/>
    <property type="match status" value="1"/>
</dbReference>
<evidence type="ECO:0000256" key="13">
    <source>
        <dbReference type="ARBA" id="ARBA00070091"/>
    </source>
</evidence>
<evidence type="ECO:0000256" key="2">
    <source>
        <dbReference type="ARBA" id="ARBA00022473"/>
    </source>
</evidence>
<dbReference type="InterPro" id="IPR019786">
    <property type="entry name" value="Zinc_finger_PHD-type_CS"/>
</dbReference>
<keyword evidence="6" id="KW-0805">Transcription regulation</keyword>
<keyword evidence="3" id="KW-0479">Metal-binding</keyword>
<dbReference type="PANTHER" id="PTHR24329">
    <property type="entry name" value="HOMEOBOX PROTEIN ARISTALESS"/>
    <property type="match status" value="1"/>
</dbReference>
<evidence type="ECO:0000256" key="1">
    <source>
        <dbReference type="ARBA" id="ARBA00004123"/>
    </source>
</evidence>
<evidence type="ECO:0000313" key="24">
    <source>
        <dbReference type="Proteomes" id="UP000683360"/>
    </source>
</evidence>
<dbReference type="InterPro" id="IPR013083">
    <property type="entry name" value="Znf_RING/FYVE/PHD"/>
</dbReference>
<dbReference type="PROSITE" id="PS50803">
    <property type="entry name" value="OAR"/>
    <property type="match status" value="1"/>
</dbReference>
<evidence type="ECO:0000256" key="16">
    <source>
        <dbReference type="PROSITE-ProRule" id="PRU00146"/>
    </source>
</evidence>
<keyword evidence="10 15" id="KW-0539">Nucleus</keyword>
<feature type="compositionally biased region" description="Basic and acidic residues" evidence="18">
    <location>
        <begin position="389"/>
        <end position="403"/>
    </location>
</feature>
<evidence type="ECO:0000256" key="18">
    <source>
        <dbReference type="SAM" id="MobiDB-lite"/>
    </source>
</evidence>
<name>A0A8S3UCG4_MYTED</name>
<dbReference type="InterPro" id="IPR011011">
    <property type="entry name" value="Znf_FYVE_PHD"/>
</dbReference>
<comment type="subcellular location">
    <subcellularLocation>
        <location evidence="1 15 17">Nucleus</location>
    </subcellularLocation>
</comment>
<dbReference type="InterPro" id="IPR019787">
    <property type="entry name" value="Znf_PHD-finger"/>
</dbReference>
<dbReference type="GO" id="GO:0000977">
    <property type="term" value="F:RNA polymerase II transcription regulatory region sequence-specific DNA binding"/>
    <property type="evidence" value="ECO:0007669"/>
    <property type="project" value="TreeGrafter"/>
</dbReference>
<comment type="subunit">
    <text evidence="12">Interacts with RGMB.</text>
</comment>
<evidence type="ECO:0000256" key="12">
    <source>
        <dbReference type="ARBA" id="ARBA00064347"/>
    </source>
</evidence>
<feature type="domain" description="OAR" evidence="22">
    <location>
        <begin position="646"/>
        <end position="659"/>
    </location>
</feature>
<dbReference type="PROSITE" id="PS01359">
    <property type="entry name" value="ZF_PHD_1"/>
    <property type="match status" value="1"/>
</dbReference>
<keyword evidence="24" id="KW-1185">Reference proteome</keyword>
<proteinExistence type="predicted"/>
<dbReference type="PROSITE" id="PS50071">
    <property type="entry name" value="HOMEOBOX_2"/>
    <property type="match status" value="1"/>
</dbReference>
<dbReference type="Gene3D" id="1.10.10.60">
    <property type="entry name" value="Homeodomain-like"/>
    <property type="match status" value="1"/>
</dbReference>
<dbReference type="Gene3D" id="3.30.40.10">
    <property type="entry name" value="Zinc/RING finger domain, C3HC4 (zinc finger)"/>
    <property type="match status" value="1"/>
</dbReference>
<dbReference type="GO" id="GO:0000981">
    <property type="term" value="F:DNA-binding transcription factor activity, RNA polymerase II-specific"/>
    <property type="evidence" value="ECO:0007669"/>
    <property type="project" value="InterPro"/>
</dbReference>
<dbReference type="Pfam" id="PF03826">
    <property type="entry name" value="OAR"/>
    <property type="match status" value="1"/>
</dbReference>
<keyword evidence="8 15" id="KW-0371">Homeobox</keyword>
<dbReference type="SUPFAM" id="SSF57903">
    <property type="entry name" value="FYVE/PHD zinc finger"/>
    <property type="match status" value="1"/>
</dbReference>
<dbReference type="InterPro" id="IPR017970">
    <property type="entry name" value="Homeobox_CS"/>
</dbReference>
<reference evidence="23" key="1">
    <citation type="submission" date="2021-03" db="EMBL/GenBank/DDBJ databases">
        <authorList>
            <person name="Bekaert M."/>
        </authorList>
    </citation>
    <scope>NUCLEOTIDE SEQUENCE</scope>
</reference>
<evidence type="ECO:0000256" key="7">
    <source>
        <dbReference type="ARBA" id="ARBA00023125"/>
    </source>
</evidence>
<comment type="caution">
    <text evidence="23">The sequence shown here is derived from an EMBL/GenBank/DDBJ whole genome shotgun (WGS) entry which is preliminary data.</text>
</comment>
<evidence type="ECO:0000256" key="4">
    <source>
        <dbReference type="ARBA" id="ARBA00022771"/>
    </source>
</evidence>
<feature type="domain" description="Homeobox" evidence="21">
    <location>
        <begin position="319"/>
        <end position="379"/>
    </location>
</feature>
<keyword evidence="5" id="KW-0862">Zinc</keyword>
<accession>A0A8S3UCG4</accession>
<dbReference type="PANTHER" id="PTHR24329:SF337">
    <property type="entry name" value="ARISTALESS RELATED HOMEOBOX"/>
    <property type="match status" value="1"/>
</dbReference>
<dbReference type="InterPro" id="IPR001356">
    <property type="entry name" value="HD"/>
</dbReference>
<dbReference type="InterPro" id="IPR050649">
    <property type="entry name" value="Paired_Homeobox_TFs"/>
</dbReference>
<dbReference type="Proteomes" id="UP000683360">
    <property type="component" value="Unassembled WGS sequence"/>
</dbReference>
<dbReference type="PROSITE" id="PS50016">
    <property type="entry name" value="ZF_PHD_2"/>
    <property type="match status" value="1"/>
</dbReference>
<evidence type="ECO:0000256" key="17">
    <source>
        <dbReference type="RuleBase" id="RU000682"/>
    </source>
</evidence>
<dbReference type="CDD" id="cd00086">
    <property type="entry name" value="homeodomain"/>
    <property type="match status" value="1"/>
</dbReference>
<feature type="chain" id="PRO_5035816131" description="Dorsal root ganglia homeobox protein" evidence="19">
    <location>
        <begin position="18"/>
        <end position="671"/>
    </location>
</feature>
<dbReference type="FunFam" id="1.10.10.60:FF:000126">
    <property type="entry name" value="dorsal root ganglia homeobox protein-like"/>
    <property type="match status" value="1"/>
</dbReference>
<organism evidence="23 24">
    <name type="scientific">Mytilus edulis</name>
    <name type="common">Blue mussel</name>
    <dbReference type="NCBI Taxonomy" id="6550"/>
    <lineage>
        <taxon>Eukaryota</taxon>
        <taxon>Metazoa</taxon>
        <taxon>Spiralia</taxon>
        <taxon>Lophotrochozoa</taxon>
        <taxon>Mollusca</taxon>
        <taxon>Bivalvia</taxon>
        <taxon>Autobranchia</taxon>
        <taxon>Pteriomorphia</taxon>
        <taxon>Mytilida</taxon>
        <taxon>Mytiloidea</taxon>
        <taxon>Mytilidae</taxon>
        <taxon>Mytilinae</taxon>
        <taxon>Mytilus</taxon>
    </lineage>
</organism>
<feature type="region of interest" description="Disordered" evidence="18">
    <location>
        <begin position="431"/>
        <end position="527"/>
    </location>
</feature>
<evidence type="ECO:0000256" key="10">
    <source>
        <dbReference type="ARBA" id="ARBA00023242"/>
    </source>
</evidence>
<feature type="signal peptide" evidence="19">
    <location>
        <begin position="1"/>
        <end position="17"/>
    </location>
</feature>
<comment type="function">
    <text evidence="11">Transcription factor required for the formation of correct projections from nociceptive sensory neurons to the dorsal horn of the spinal cord and normal perception of pain.</text>
</comment>
<evidence type="ECO:0000256" key="19">
    <source>
        <dbReference type="SAM" id="SignalP"/>
    </source>
</evidence>
<evidence type="ECO:0000313" key="23">
    <source>
        <dbReference type="EMBL" id="CAG2240362.1"/>
    </source>
</evidence>
<feature type="compositionally biased region" description="Polar residues" evidence="18">
    <location>
        <begin position="493"/>
        <end position="508"/>
    </location>
</feature>
<evidence type="ECO:0000256" key="8">
    <source>
        <dbReference type="ARBA" id="ARBA00023155"/>
    </source>
</evidence>
<dbReference type="Pfam" id="PF00046">
    <property type="entry name" value="Homeodomain"/>
    <property type="match status" value="1"/>
</dbReference>
<dbReference type="OrthoDB" id="6159439at2759"/>
<dbReference type="EMBL" id="CAJPWZ010002556">
    <property type="protein sequence ID" value="CAG2240362.1"/>
    <property type="molecule type" value="Genomic_DNA"/>
</dbReference>
<dbReference type="InterPro" id="IPR009057">
    <property type="entry name" value="Homeodomain-like_sf"/>
</dbReference>
<feature type="DNA-binding region" description="Homeobox" evidence="15">
    <location>
        <begin position="321"/>
        <end position="380"/>
    </location>
</feature>
<evidence type="ECO:0000256" key="11">
    <source>
        <dbReference type="ARBA" id="ARBA00058719"/>
    </source>
</evidence>
<evidence type="ECO:0000256" key="5">
    <source>
        <dbReference type="ARBA" id="ARBA00022833"/>
    </source>
</evidence>
<gene>
    <name evidence="23" type="ORF">MEDL_52682</name>
</gene>
<keyword evidence="9" id="KW-0804">Transcription</keyword>
<feature type="region of interest" description="Disordered" evidence="18">
    <location>
        <begin position="379"/>
        <end position="416"/>
    </location>
</feature>
<evidence type="ECO:0000256" key="9">
    <source>
        <dbReference type="ARBA" id="ARBA00023163"/>
    </source>
</evidence>
<protein>
    <recommendedName>
        <fullName evidence="13">Dorsal root ganglia homeobox protein</fullName>
    </recommendedName>
    <alternativeName>
        <fullName evidence="14">Paired-related homeobox protein-like 1</fullName>
    </alternativeName>
</protein>
<dbReference type="SMART" id="SM00389">
    <property type="entry name" value="HOX"/>
    <property type="match status" value="1"/>
</dbReference>
<evidence type="ECO:0000256" key="6">
    <source>
        <dbReference type="ARBA" id="ARBA00023015"/>
    </source>
</evidence>
<evidence type="ECO:0000259" key="22">
    <source>
        <dbReference type="PROSITE" id="PS50803"/>
    </source>
</evidence>
<sequence length="671" mass="77287">MVHIAVFKIKLTLLIYGAGITYHEIYSKIEYDEHVASSDITLSTCQPFALSSFILHVDRSEFLSHEVIGTRVSLKSYPFSSEYNERITWQYHEYYTTKCIPLYVIQKLLSKKHPSDQLKPSKLLLFFILLIITQSNDIESNPGPSNDSTRYMCGTCDDVVTWEHRGIVCETCDQWYHIDCQNIHSNTYDLLNDSMISWNCLICENPNYSTCPFDLHGASSSNPFESLYHYSNDDCGMKTPTNSFKPSHQSTPIQEIILWCSPFKVLRLVVEMFCFHCPPSFHPAARQYGMDLTPYQHHHNPYSGYGLHSEFQDDSFARRKQRRNRTTFTLQQLEELEKAFAQTHYPDVFTREDLAMRINLTEARVQVWFQNRRAKWRKSERFTGQPKHNKSEMIDVGNEESHDTTINPLSDDQSDIDLEKVTSSEICVDMCQSDDDHDDEFLNEEPGSVETAEKNSNSAENPNELENEHFQEEHKSNDISQEQEHSRHDNTTDETSSICNDQSSASTSKDNDIKPPTPPAQSSSLRTGLNFLSTPQHMCPSSSLLMNMANQSQDNIFLQKQQPFLQTSFMQTLIALNNNASTRPPMMPLMEGNQYKNYFENYFTPRHFLPTMTHPAFKAACLPFCGCCNKKPECTPPMLPPDQRTSSVAELRRRAREHSESLCTTPIHENH</sequence>